<accession>A0A1G1SZS2</accession>
<keyword evidence="3" id="KW-1185">Reference proteome</keyword>
<evidence type="ECO:0000256" key="1">
    <source>
        <dbReference type="SAM" id="MobiDB-lite"/>
    </source>
</evidence>
<dbReference type="EMBL" id="MDZB01000123">
    <property type="protein sequence ID" value="OGX84107.1"/>
    <property type="molecule type" value="Genomic_DNA"/>
</dbReference>
<protein>
    <submittedName>
        <fullName evidence="2">Uncharacterized protein</fullName>
    </submittedName>
</protein>
<evidence type="ECO:0000313" key="2">
    <source>
        <dbReference type="EMBL" id="OGX84107.1"/>
    </source>
</evidence>
<name>A0A1G1SZS2_9BACT</name>
<reference evidence="2 3" key="1">
    <citation type="submission" date="2016-08" db="EMBL/GenBank/DDBJ databases">
        <title>Hymenobacter coccineus sp. nov., Hymenobacter lapidarius sp. nov. and Hymenobacter glacialis sp. nov., isolated from Antarctic soil.</title>
        <authorList>
            <person name="Sedlacek I."/>
            <person name="Kralova S."/>
            <person name="Kyrova K."/>
            <person name="Maslanova I."/>
            <person name="Stankova E."/>
            <person name="Vrbovska V."/>
            <person name="Nemec M."/>
            <person name="Bartak M."/>
            <person name="Svec P."/>
            <person name="Busse H.-J."/>
            <person name="Pantucek R."/>
        </authorList>
    </citation>
    <scope>NUCLEOTIDE SEQUENCE [LARGE SCALE GENOMIC DNA]</scope>
    <source>
        <strain evidence="2 3">CCM 8643</strain>
    </source>
</reference>
<dbReference type="OrthoDB" id="886543at2"/>
<feature type="region of interest" description="Disordered" evidence="1">
    <location>
        <begin position="82"/>
        <end position="118"/>
    </location>
</feature>
<dbReference type="STRING" id="1908237.BEN47_16655"/>
<comment type="caution">
    <text evidence="2">The sequence shown here is derived from an EMBL/GenBank/DDBJ whole genome shotgun (WGS) entry which is preliminary data.</text>
</comment>
<sequence length="118" mass="12842">MTEHAISIQPQPSTVTASTLAELLKQTGTNTLQFTEALGINYRTAQRRIKEPETMTLVELWGLSALLRVSEDQLVKLIRDEVMNRPAPSEPVPAAPAEKKAPAPKQPGQPSDKKSGKA</sequence>
<dbReference type="Proteomes" id="UP000176294">
    <property type="component" value="Unassembled WGS sequence"/>
</dbReference>
<proteinExistence type="predicted"/>
<organism evidence="2 3">
    <name type="scientific">Hymenobacter lapidarius</name>
    <dbReference type="NCBI Taxonomy" id="1908237"/>
    <lineage>
        <taxon>Bacteria</taxon>
        <taxon>Pseudomonadati</taxon>
        <taxon>Bacteroidota</taxon>
        <taxon>Cytophagia</taxon>
        <taxon>Cytophagales</taxon>
        <taxon>Hymenobacteraceae</taxon>
        <taxon>Hymenobacter</taxon>
    </lineage>
</organism>
<dbReference type="AlphaFoldDB" id="A0A1G1SZS2"/>
<gene>
    <name evidence="2" type="ORF">BEN47_16655</name>
</gene>
<evidence type="ECO:0000313" key="3">
    <source>
        <dbReference type="Proteomes" id="UP000176294"/>
    </source>
</evidence>
<dbReference type="RefSeq" id="WP_070729010.1">
    <property type="nucleotide sequence ID" value="NZ_MDZB01000123.1"/>
</dbReference>